<dbReference type="EMBL" id="JABFTP020000083">
    <property type="protein sequence ID" value="KAL3274805.1"/>
    <property type="molecule type" value="Genomic_DNA"/>
</dbReference>
<comment type="caution">
    <text evidence="1">The sequence shown here is derived from an EMBL/GenBank/DDBJ whole genome shotgun (WGS) entry which is preliminary data.</text>
</comment>
<dbReference type="Proteomes" id="UP001516400">
    <property type="component" value="Unassembled WGS sequence"/>
</dbReference>
<keyword evidence="2" id="KW-1185">Reference proteome</keyword>
<organism evidence="1 2">
    <name type="scientific">Cryptolaemus montrouzieri</name>
    <dbReference type="NCBI Taxonomy" id="559131"/>
    <lineage>
        <taxon>Eukaryota</taxon>
        <taxon>Metazoa</taxon>
        <taxon>Ecdysozoa</taxon>
        <taxon>Arthropoda</taxon>
        <taxon>Hexapoda</taxon>
        <taxon>Insecta</taxon>
        <taxon>Pterygota</taxon>
        <taxon>Neoptera</taxon>
        <taxon>Endopterygota</taxon>
        <taxon>Coleoptera</taxon>
        <taxon>Polyphaga</taxon>
        <taxon>Cucujiformia</taxon>
        <taxon>Coccinelloidea</taxon>
        <taxon>Coccinellidae</taxon>
        <taxon>Scymninae</taxon>
        <taxon>Scymnini</taxon>
        <taxon>Cryptolaemus</taxon>
    </lineage>
</organism>
<proteinExistence type="predicted"/>
<gene>
    <name evidence="1" type="ORF">HHI36_019589</name>
</gene>
<reference evidence="1 2" key="1">
    <citation type="journal article" date="2021" name="BMC Biol.">
        <title>Horizontally acquired antibacterial genes associated with adaptive radiation of ladybird beetles.</title>
        <authorList>
            <person name="Li H.S."/>
            <person name="Tang X.F."/>
            <person name="Huang Y.H."/>
            <person name="Xu Z.Y."/>
            <person name="Chen M.L."/>
            <person name="Du X.Y."/>
            <person name="Qiu B.Y."/>
            <person name="Chen P.T."/>
            <person name="Zhang W."/>
            <person name="Slipinski A."/>
            <person name="Escalona H.E."/>
            <person name="Waterhouse R.M."/>
            <person name="Zwick A."/>
            <person name="Pang H."/>
        </authorList>
    </citation>
    <scope>NUCLEOTIDE SEQUENCE [LARGE SCALE GENOMIC DNA]</scope>
    <source>
        <strain evidence="1">SYSU2018</strain>
    </source>
</reference>
<evidence type="ECO:0000313" key="2">
    <source>
        <dbReference type="Proteomes" id="UP001516400"/>
    </source>
</evidence>
<dbReference type="AlphaFoldDB" id="A0ABD2N8X3"/>
<evidence type="ECO:0000313" key="1">
    <source>
        <dbReference type="EMBL" id="KAL3274805.1"/>
    </source>
</evidence>
<protein>
    <submittedName>
        <fullName evidence="1">Uncharacterized protein</fullName>
    </submittedName>
</protein>
<sequence>MKPSESENVGSKTTHETIISTIDPGKLEVGIDQFKNVKRGAVTIKCNNGKSKDILKRSILKELGDRYTAEEPKPWNPKIIVRGVEEYVVNKNDDEIIEAIVKQNELIIEPEKFEIVNNFS</sequence>
<name>A0ABD2N8X3_9CUCU</name>
<accession>A0ABD2N8X3</accession>